<dbReference type="Proteomes" id="UP000091926">
    <property type="component" value="Chromosome"/>
</dbReference>
<dbReference type="Gene3D" id="2.40.400.10">
    <property type="entry name" value="Acetoacetate decarboxylase-like"/>
    <property type="match status" value="1"/>
</dbReference>
<reference evidence="2 3" key="1">
    <citation type="submission" date="2016-06" db="EMBL/GenBank/DDBJ databases">
        <title>Complete genome sequences of Bordetella bronchialis and Bordetella flabilis.</title>
        <authorList>
            <person name="LiPuma J.J."/>
            <person name="Spilker T."/>
        </authorList>
    </citation>
    <scope>NUCLEOTIDE SEQUENCE [LARGE SCALE GENOMIC DNA]</scope>
    <source>
        <strain evidence="2 3">AU10664</strain>
    </source>
</reference>
<accession>A0A193G9S4</accession>
<protein>
    <recommendedName>
        <fullName evidence="4">Acetoacetate decarboxylase</fullName>
    </recommendedName>
</protein>
<dbReference type="STRING" id="463014.BAU07_03035"/>
<evidence type="ECO:0000256" key="1">
    <source>
        <dbReference type="SAM" id="MobiDB-lite"/>
    </source>
</evidence>
<evidence type="ECO:0000313" key="2">
    <source>
        <dbReference type="EMBL" id="ANN76226.1"/>
    </source>
</evidence>
<dbReference type="AlphaFoldDB" id="A0A193G9S4"/>
<keyword evidence="3" id="KW-1185">Reference proteome</keyword>
<proteinExistence type="predicted"/>
<evidence type="ECO:0000313" key="3">
    <source>
        <dbReference type="Proteomes" id="UP000091926"/>
    </source>
</evidence>
<organism evidence="2 3">
    <name type="scientific">Bordetella flabilis</name>
    <dbReference type="NCBI Taxonomy" id="463014"/>
    <lineage>
        <taxon>Bacteria</taxon>
        <taxon>Pseudomonadati</taxon>
        <taxon>Pseudomonadota</taxon>
        <taxon>Betaproteobacteria</taxon>
        <taxon>Burkholderiales</taxon>
        <taxon>Alcaligenaceae</taxon>
        <taxon>Bordetella</taxon>
    </lineage>
</organism>
<feature type="compositionally biased region" description="Basic and acidic residues" evidence="1">
    <location>
        <begin position="8"/>
        <end position="18"/>
    </location>
</feature>
<dbReference type="EMBL" id="CP016172">
    <property type="protein sequence ID" value="ANN76226.1"/>
    <property type="molecule type" value="Genomic_DNA"/>
</dbReference>
<dbReference type="SUPFAM" id="SSF160104">
    <property type="entry name" value="Acetoacetate decarboxylase-like"/>
    <property type="match status" value="1"/>
</dbReference>
<dbReference type="OrthoDB" id="323772at2"/>
<dbReference type="RefSeq" id="WP_066653994.1">
    <property type="nucleotide sequence ID" value="NZ_CBCSCL010000036.1"/>
</dbReference>
<evidence type="ECO:0008006" key="4">
    <source>
        <dbReference type="Google" id="ProtNLM"/>
    </source>
</evidence>
<gene>
    <name evidence="2" type="ORF">BAU07_03035</name>
</gene>
<dbReference type="KEGG" id="bfz:BAU07_03035"/>
<name>A0A193G9S4_9BORD</name>
<feature type="region of interest" description="Disordered" evidence="1">
    <location>
        <begin position="1"/>
        <end position="29"/>
    </location>
</feature>
<dbReference type="InterPro" id="IPR023375">
    <property type="entry name" value="ADC_dom_sf"/>
</dbReference>
<sequence>MDASDANNADRADRRDDSGGPEGSGATGRITNARALPAYPGAPWHLHGDACISAWLIDTALISLPVPGTRYMRIGRRCFFFLVWARYLPGGTLSYDELAAGVLLRHPGMLPPAATLHQVWVSEPAAAEGGLDLWRVPKRLGHFDMDGDVGAGGFAGRLAAPGGLVAALRFTRRLSIPVALPARGLIVQAGEGGPLPTPCRAQGKLVLGHADWDFDANGPLSFLRGKRPFVSARLTSMRLSFGA</sequence>